<accession>A0A8S5RKT6</accession>
<dbReference type="GO" id="GO:0016787">
    <property type="term" value="F:hydrolase activity"/>
    <property type="evidence" value="ECO:0007669"/>
    <property type="project" value="UniProtKB-KW"/>
</dbReference>
<protein>
    <submittedName>
        <fullName evidence="1">Hydrolase</fullName>
    </submittedName>
</protein>
<name>A0A8S5RKT6_9VIRU</name>
<proteinExistence type="predicted"/>
<reference evidence="1" key="1">
    <citation type="journal article" date="2021" name="Proc. Natl. Acad. Sci. U.S.A.">
        <title>A Catalog of Tens of Thousands of Viruses from Human Metagenomes Reveals Hidden Associations with Chronic Diseases.</title>
        <authorList>
            <person name="Tisza M.J."/>
            <person name="Buck C.B."/>
        </authorList>
    </citation>
    <scope>NUCLEOTIDE SEQUENCE</scope>
    <source>
        <strain evidence="1">CtBM815</strain>
    </source>
</reference>
<keyword evidence="1" id="KW-0378">Hydrolase</keyword>
<sequence length="29" mass="2952">MVHGAGRTEDIPNNIEVLLAAGSVSSVQS</sequence>
<organism evidence="1">
    <name type="scientific">virus sp. ctBM815</name>
    <dbReference type="NCBI Taxonomy" id="2825806"/>
    <lineage>
        <taxon>Viruses</taxon>
    </lineage>
</organism>
<evidence type="ECO:0000313" key="1">
    <source>
        <dbReference type="EMBL" id="DAE31661.1"/>
    </source>
</evidence>
<dbReference type="EMBL" id="BK059109">
    <property type="protein sequence ID" value="DAE31661.1"/>
    <property type="molecule type" value="Genomic_DNA"/>
</dbReference>